<name>A0A2V4UD86_9GAMM</name>
<feature type="compositionally biased region" description="Low complexity" evidence="1">
    <location>
        <begin position="50"/>
        <end position="63"/>
    </location>
</feature>
<feature type="region of interest" description="Disordered" evidence="1">
    <location>
        <begin position="28"/>
        <end position="117"/>
    </location>
</feature>
<evidence type="ECO:0000313" key="4">
    <source>
        <dbReference type="Proteomes" id="UP000247746"/>
    </source>
</evidence>
<evidence type="ECO:0000313" key="3">
    <source>
        <dbReference type="EMBL" id="PYE36629.1"/>
    </source>
</evidence>
<evidence type="ECO:0000256" key="1">
    <source>
        <dbReference type="SAM" id="MobiDB-lite"/>
    </source>
</evidence>
<reference evidence="3 4" key="1">
    <citation type="submission" date="2018-06" db="EMBL/GenBank/DDBJ databases">
        <title>Genomic Encyclopedia of Type Strains, Phase III (KMG-III): the genomes of soil and plant-associated and newly described type strains.</title>
        <authorList>
            <person name="Whitman W."/>
        </authorList>
    </citation>
    <scope>NUCLEOTIDE SEQUENCE [LARGE SCALE GENOMIC DNA]</scope>
    <source>
        <strain evidence="3 4">CECT 5889</strain>
    </source>
</reference>
<protein>
    <recommendedName>
        <fullName evidence="5">Acid shock protein</fullName>
    </recommendedName>
</protein>
<organism evidence="3 4">
    <name type="scientific">Psychrobacter fozii</name>
    <dbReference type="NCBI Taxonomy" id="198480"/>
    <lineage>
        <taxon>Bacteria</taxon>
        <taxon>Pseudomonadati</taxon>
        <taxon>Pseudomonadota</taxon>
        <taxon>Gammaproteobacteria</taxon>
        <taxon>Moraxellales</taxon>
        <taxon>Moraxellaceae</taxon>
        <taxon>Psychrobacter</taxon>
    </lineage>
</organism>
<feature type="compositionally biased region" description="Polar residues" evidence="1">
    <location>
        <begin position="69"/>
        <end position="100"/>
    </location>
</feature>
<feature type="compositionally biased region" description="Basic and acidic residues" evidence="1">
    <location>
        <begin position="101"/>
        <end position="117"/>
    </location>
</feature>
<dbReference type="EMBL" id="QJSU01000012">
    <property type="protein sequence ID" value="PYE36629.1"/>
    <property type="molecule type" value="Genomic_DNA"/>
</dbReference>
<feature type="signal peptide" evidence="2">
    <location>
        <begin position="1"/>
        <end position="24"/>
    </location>
</feature>
<dbReference type="OrthoDB" id="6660689at2"/>
<evidence type="ECO:0008006" key="5">
    <source>
        <dbReference type="Google" id="ProtNLM"/>
    </source>
</evidence>
<sequence>MKKLIISLMLATSTCVAMMGSANAALHDSSKYSTQVQNHKDNDSAHKNKAVTQQTAKQQPAAKVVKKTGQTNNKKQSVNTKAVTPKKSTAQQQPSKSKNVTSDHKSKDSKYDKNHKS</sequence>
<dbReference type="AlphaFoldDB" id="A0A2V4UD86"/>
<accession>A0A2V4UD86</accession>
<proteinExistence type="predicted"/>
<comment type="caution">
    <text evidence="3">The sequence shown here is derived from an EMBL/GenBank/DDBJ whole genome shotgun (WGS) entry which is preliminary data.</text>
</comment>
<feature type="chain" id="PRO_5015880527" description="Acid shock protein" evidence="2">
    <location>
        <begin position="25"/>
        <end position="117"/>
    </location>
</feature>
<dbReference type="Proteomes" id="UP000247746">
    <property type="component" value="Unassembled WGS sequence"/>
</dbReference>
<keyword evidence="2" id="KW-0732">Signal</keyword>
<evidence type="ECO:0000256" key="2">
    <source>
        <dbReference type="SAM" id="SignalP"/>
    </source>
</evidence>
<keyword evidence="4" id="KW-1185">Reference proteome</keyword>
<dbReference type="RefSeq" id="WP_146221343.1">
    <property type="nucleotide sequence ID" value="NZ_QJSU01000012.1"/>
</dbReference>
<gene>
    <name evidence="3" type="ORF">DFP82_11275</name>
</gene>